<name>A0A3P5YUV9_BRACM</name>
<proteinExistence type="predicted"/>
<protein>
    <submittedName>
        <fullName evidence="3">Uncharacterized protein</fullName>
    </submittedName>
</protein>
<keyword evidence="2" id="KW-0808">Transferase</keyword>
<dbReference type="InterPro" id="IPR044161">
    <property type="entry name" value="SPS"/>
</dbReference>
<gene>
    <name evidence="3" type="ORF">BRAA05T21241Z</name>
</gene>
<dbReference type="GO" id="GO:0016757">
    <property type="term" value="F:glycosyltransferase activity"/>
    <property type="evidence" value="ECO:0007669"/>
    <property type="project" value="UniProtKB-KW"/>
</dbReference>
<accession>A0A3P5YUV9</accession>
<evidence type="ECO:0000256" key="1">
    <source>
        <dbReference type="ARBA" id="ARBA00022676"/>
    </source>
</evidence>
<reference evidence="3" key="1">
    <citation type="submission" date="2018-11" db="EMBL/GenBank/DDBJ databases">
        <authorList>
            <consortium name="Genoscope - CEA"/>
            <person name="William W."/>
        </authorList>
    </citation>
    <scope>NUCLEOTIDE SEQUENCE</scope>
</reference>
<dbReference type="PANTHER" id="PTHR46039:SF2">
    <property type="entry name" value="SUCROSE-PHOSPHATE SYNTHASE 1"/>
    <property type="match status" value="1"/>
</dbReference>
<evidence type="ECO:0000256" key="2">
    <source>
        <dbReference type="ARBA" id="ARBA00022679"/>
    </source>
</evidence>
<evidence type="ECO:0000313" key="3">
    <source>
        <dbReference type="EMBL" id="VDC71527.1"/>
    </source>
</evidence>
<dbReference type="EMBL" id="LR031570">
    <property type="protein sequence ID" value="VDC71527.1"/>
    <property type="molecule type" value="Genomic_DNA"/>
</dbReference>
<keyword evidence="1" id="KW-0328">Glycosyltransferase</keyword>
<sequence>MEFGRDSDIGGHVQYVVEFARILGSMPRVYRVDLC</sequence>
<dbReference type="AlphaFoldDB" id="A0A3P5YUV9"/>
<organism evidence="3">
    <name type="scientific">Brassica campestris</name>
    <name type="common">Field mustard</name>
    <dbReference type="NCBI Taxonomy" id="3711"/>
    <lineage>
        <taxon>Eukaryota</taxon>
        <taxon>Viridiplantae</taxon>
        <taxon>Streptophyta</taxon>
        <taxon>Embryophyta</taxon>
        <taxon>Tracheophyta</taxon>
        <taxon>Spermatophyta</taxon>
        <taxon>Magnoliopsida</taxon>
        <taxon>eudicotyledons</taxon>
        <taxon>Gunneridae</taxon>
        <taxon>Pentapetalae</taxon>
        <taxon>rosids</taxon>
        <taxon>malvids</taxon>
        <taxon>Brassicales</taxon>
        <taxon>Brassicaceae</taxon>
        <taxon>Brassiceae</taxon>
        <taxon>Brassica</taxon>
    </lineage>
</organism>
<dbReference type="PANTHER" id="PTHR46039">
    <property type="entry name" value="SUCROSE-PHOSPHATE SYNTHASE 3-RELATED"/>
    <property type="match status" value="1"/>
</dbReference>